<keyword evidence="1" id="KW-1133">Transmembrane helix</keyword>
<dbReference type="Proteomes" id="UP000225972">
    <property type="component" value="Unassembled WGS sequence"/>
</dbReference>
<gene>
    <name evidence="2" type="ORF">TRP8649_02111</name>
</gene>
<dbReference type="EMBL" id="FXXP01000002">
    <property type="protein sequence ID" value="SMX27999.1"/>
    <property type="molecule type" value="Genomic_DNA"/>
</dbReference>
<keyword evidence="3" id="KW-1185">Reference proteome</keyword>
<dbReference type="OrthoDB" id="7859336at2"/>
<dbReference type="InterPro" id="IPR007498">
    <property type="entry name" value="PqiA-like"/>
</dbReference>
<reference evidence="3" key="1">
    <citation type="submission" date="2017-05" db="EMBL/GenBank/DDBJ databases">
        <authorList>
            <person name="Rodrigo-Torres L."/>
            <person name="Arahal R. D."/>
            <person name="Lucena T."/>
        </authorList>
    </citation>
    <scope>NUCLEOTIDE SEQUENCE [LARGE SCALE GENOMIC DNA]</scope>
    <source>
        <strain evidence="3">CECT 8649</strain>
    </source>
</reference>
<feature type="transmembrane region" description="Helical" evidence="1">
    <location>
        <begin position="48"/>
        <end position="72"/>
    </location>
</feature>
<keyword evidence="1" id="KW-0812">Transmembrane</keyword>
<dbReference type="AlphaFoldDB" id="A0A238JBM6"/>
<evidence type="ECO:0000313" key="2">
    <source>
        <dbReference type="EMBL" id="SMX27999.1"/>
    </source>
</evidence>
<accession>A0A238JBM6</accession>
<evidence type="ECO:0000256" key="1">
    <source>
        <dbReference type="SAM" id="Phobius"/>
    </source>
</evidence>
<feature type="transmembrane region" description="Helical" evidence="1">
    <location>
        <begin position="117"/>
        <end position="136"/>
    </location>
</feature>
<evidence type="ECO:0000313" key="3">
    <source>
        <dbReference type="Proteomes" id="UP000225972"/>
    </source>
</evidence>
<feature type="transmembrane region" description="Helical" evidence="1">
    <location>
        <begin position="84"/>
        <end position="105"/>
    </location>
</feature>
<dbReference type="Pfam" id="PF04403">
    <property type="entry name" value="PqiA"/>
    <property type="match status" value="1"/>
</dbReference>
<protein>
    <submittedName>
        <fullName evidence="2">Paraquat-inducible protein A</fullName>
    </submittedName>
</protein>
<name>A0A238JBM6_9RHOB</name>
<organism evidence="2 3">
    <name type="scientific">Pelagimonas phthalicica</name>
    <dbReference type="NCBI Taxonomy" id="1037362"/>
    <lineage>
        <taxon>Bacteria</taxon>
        <taxon>Pseudomonadati</taxon>
        <taxon>Pseudomonadota</taxon>
        <taxon>Alphaproteobacteria</taxon>
        <taxon>Rhodobacterales</taxon>
        <taxon>Roseobacteraceae</taxon>
        <taxon>Pelagimonas</taxon>
    </lineage>
</organism>
<keyword evidence="1" id="KW-0472">Membrane</keyword>
<sequence>MRWLNLVLLVLYPVSWFAPLMRAGLLPIFGLSEISVISGLQSLWKSDIFLALLVTLFALFAPMLKTIGLALVQFHLLDRKTMPVLNLMGKFAMADIFLVALYITLSKGMGLGTIETAWGLYLFTACILGSIILGAIEGRKKVRQIEHASESV</sequence>
<proteinExistence type="predicted"/>
<dbReference type="RefSeq" id="WP_099247646.1">
    <property type="nucleotide sequence ID" value="NZ_FXXP01000002.1"/>
</dbReference>